<dbReference type="EMBL" id="PZQS01000007">
    <property type="protein sequence ID" value="PVD27097.1"/>
    <property type="molecule type" value="Genomic_DNA"/>
</dbReference>
<name>A0A2T7P0Z9_POMCA</name>
<proteinExistence type="predicted"/>
<keyword evidence="2" id="KW-1185">Reference proteome</keyword>
<sequence>MREVCEPRQNGCDIARGTVGTAFDSALHFHHLRHRQVLTAAPPLIVTCKKQPYGQELFPIPVPPLPGLLVKAFRGEASILEVECTGDMLSADVDVFQMTLYTTADNEVVAYVNPLKNECLTSRSFLLLRHRRERLAEDEAEVPRH</sequence>
<evidence type="ECO:0000313" key="2">
    <source>
        <dbReference type="Proteomes" id="UP000245119"/>
    </source>
</evidence>
<protein>
    <submittedName>
        <fullName evidence="1">Uncharacterized protein</fullName>
    </submittedName>
</protein>
<comment type="caution">
    <text evidence="1">The sequence shown here is derived from an EMBL/GenBank/DDBJ whole genome shotgun (WGS) entry which is preliminary data.</text>
</comment>
<organism evidence="1 2">
    <name type="scientific">Pomacea canaliculata</name>
    <name type="common">Golden apple snail</name>
    <dbReference type="NCBI Taxonomy" id="400727"/>
    <lineage>
        <taxon>Eukaryota</taxon>
        <taxon>Metazoa</taxon>
        <taxon>Spiralia</taxon>
        <taxon>Lophotrochozoa</taxon>
        <taxon>Mollusca</taxon>
        <taxon>Gastropoda</taxon>
        <taxon>Caenogastropoda</taxon>
        <taxon>Architaenioglossa</taxon>
        <taxon>Ampullarioidea</taxon>
        <taxon>Ampullariidae</taxon>
        <taxon>Pomacea</taxon>
    </lineage>
</organism>
<accession>A0A2T7P0Z9</accession>
<dbReference type="AlphaFoldDB" id="A0A2T7P0Z9"/>
<dbReference type="Proteomes" id="UP000245119">
    <property type="component" value="Linkage Group LG7"/>
</dbReference>
<evidence type="ECO:0000313" key="1">
    <source>
        <dbReference type="EMBL" id="PVD27097.1"/>
    </source>
</evidence>
<gene>
    <name evidence="1" type="ORF">C0Q70_12248</name>
</gene>
<reference evidence="1 2" key="1">
    <citation type="submission" date="2018-04" db="EMBL/GenBank/DDBJ databases">
        <title>The genome of golden apple snail Pomacea canaliculata provides insight into stress tolerance and invasive adaptation.</title>
        <authorList>
            <person name="Liu C."/>
            <person name="Liu B."/>
            <person name="Ren Y."/>
            <person name="Zhang Y."/>
            <person name="Wang H."/>
            <person name="Li S."/>
            <person name="Jiang F."/>
            <person name="Yin L."/>
            <person name="Zhang G."/>
            <person name="Qian W."/>
            <person name="Fan W."/>
        </authorList>
    </citation>
    <scope>NUCLEOTIDE SEQUENCE [LARGE SCALE GENOMIC DNA]</scope>
    <source>
        <strain evidence="1">SZHN2017</strain>
        <tissue evidence="1">Muscle</tissue>
    </source>
</reference>